<reference evidence="2" key="1">
    <citation type="submission" date="2018-05" db="EMBL/GenBank/DDBJ databases">
        <authorList>
            <person name="Lanie J.A."/>
            <person name="Ng W.-L."/>
            <person name="Kazmierczak K.M."/>
            <person name="Andrzejewski T.M."/>
            <person name="Davidsen T.M."/>
            <person name="Wayne K.J."/>
            <person name="Tettelin H."/>
            <person name="Glass J.I."/>
            <person name="Rusch D."/>
            <person name="Podicherti R."/>
            <person name="Tsui H.-C.T."/>
            <person name="Winkler M.E."/>
        </authorList>
    </citation>
    <scope>NUCLEOTIDE SEQUENCE</scope>
</reference>
<evidence type="ECO:0000313" key="2">
    <source>
        <dbReference type="EMBL" id="SVD09877.1"/>
    </source>
</evidence>
<dbReference type="InterPro" id="IPR001509">
    <property type="entry name" value="Epimerase_deHydtase"/>
</dbReference>
<evidence type="ECO:0000259" key="1">
    <source>
        <dbReference type="Pfam" id="PF01370"/>
    </source>
</evidence>
<organism evidence="2">
    <name type="scientific">marine metagenome</name>
    <dbReference type="NCBI Taxonomy" id="408172"/>
    <lineage>
        <taxon>unclassified sequences</taxon>
        <taxon>metagenomes</taxon>
        <taxon>ecological metagenomes</taxon>
    </lineage>
</organism>
<feature type="non-terminal residue" evidence="2">
    <location>
        <position position="63"/>
    </location>
</feature>
<name>A0A382SKZ0_9ZZZZ</name>
<gene>
    <name evidence="2" type="ORF">METZ01_LOCUS362731</name>
</gene>
<dbReference type="Pfam" id="PF01370">
    <property type="entry name" value="Epimerase"/>
    <property type="match status" value="1"/>
</dbReference>
<sequence>MTFEYYHVMERINMNVFVTGGSGWIDRYVVQVLLEQGHEVLSVDLSPPLSDGHNTRASLTRYM</sequence>
<dbReference type="AlphaFoldDB" id="A0A382SKZ0"/>
<dbReference type="Gene3D" id="3.40.50.720">
    <property type="entry name" value="NAD(P)-binding Rossmann-like Domain"/>
    <property type="match status" value="1"/>
</dbReference>
<dbReference type="SUPFAM" id="SSF51735">
    <property type="entry name" value="NAD(P)-binding Rossmann-fold domains"/>
    <property type="match status" value="1"/>
</dbReference>
<dbReference type="InterPro" id="IPR036291">
    <property type="entry name" value="NAD(P)-bd_dom_sf"/>
</dbReference>
<feature type="domain" description="NAD-dependent epimerase/dehydratase" evidence="1">
    <location>
        <begin position="16"/>
        <end position="46"/>
    </location>
</feature>
<proteinExistence type="predicted"/>
<protein>
    <recommendedName>
        <fullName evidence="1">NAD-dependent epimerase/dehydratase domain-containing protein</fullName>
    </recommendedName>
</protein>
<accession>A0A382SKZ0</accession>
<dbReference type="EMBL" id="UINC01129465">
    <property type="protein sequence ID" value="SVD09877.1"/>
    <property type="molecule type" value="Genomic_DNA"/>
</dbReference>